<dbReference type="Proteomes" id="UP001434419">
    <property type="component" value="Unassembled WGS sequence"/>
</dbReference>
<dbReference type="EMBL" id="JBETVU010000013">
    <property type="protein sequence ID" value="MES5150906.1"/>
    <property type="molecule type" value="Genomic_DNA"/>
</dbReference>
<gene>
    <name evidence="1" type="ORF">ABVC42_13810</name>
</gene>
<comment type="caution">
    <text evidence="1">The sequence shown here is derived from an EMBL/GenBank/DDBJ whole genome shotgun (WGS) entry which is preliminary data.</text>
</comment>
<proteinExistence type="predicted"/>
<accession>A0ABV2BCD4</accession>
<dbReference type="RefSeq" id="WP_133476415.1">
    <property type="nucleotide sequence ID" value="NZ_JBETVU010000013.1"/>
</dbReference>
<evidence type="ECO:0000313" key="2">
    <source>
        <dbReference type="Proteomes" id="UP001434419"/>
    </source>
</evidence>
<sequence>MRIRSTSSQFEDNLYQTRVFIDEDYAQHKRHCQYGCAFCAPLRRREKELKEATQQTVAGVPGDQVQRCREMFARDSKISRYYKNKNDIFDEFGAINPDVYLMLKEEDFSDSQIRNYFDIKPHRWQKFKRDNFPDWDKPGVKEEILNTRGMDALRKWSEQHVVD</sequence>
<organism evidence="1 2">
    <name type="scientific">Lactobacillus crispatus</name>
    <dbReference type="NCBI Taxonomy" id="47770"/>
    <lineage>
        <taxon>Bacteria</taxon>
        <taxon>Bacillati</taxon>
        <taxon>Bacillota</taxon>
        <taxon>Bacilli</taxon>
        <taxon>Lactobacillales</taxon>
        <taxon>Lactobacillaceae</taxon>
        <taxon>Lactobacillus</taxon>
    </lineage>
</organism>
<keyword evidence="2" id="KW-1185">Reference proteome</keyword>
<protein>
    <submittedName>
        <fullName evidence="1">Uncharacterized protein</fullName>
    </submittedName>
</protein>
<reference evidence="1" key="1">
    <citation type="submission" date="2024-06" db="EMBL/GenBank/DDBJ databases">
        <title>Vaginal Lactobacillus fatty acid response mechanisms reveal a metabolite-targeted strategy for bacterial vaginosis treatment.</title>
        <authorList>
            <person name="Zhu M."/>
            <person name="Blainey P.C."/>
            <person name="Bloom S.M."/>
            <person name="Kwon D.S."/>
        </authorList>
    </citation>
    <scope>NUCLEOTIDE SEQUENCE</scope>
    <source>
        <strain evidence="1">194_F1_1</strain>
    </source>
</reference>
<name>A0ABV2BCD4_9LACO</name>
<evidence type="ECO:0000313" key="1">
    <source>
        <dbReference type="EMBL" id="MES5150906.1"/>
    </source>
</evidence>